<comment type="caution">
    <text evidence="1">The sequence shown here is derived from an EMBL/GenBank/DDBJ whole genome shotgun (WGS) entry which is preliminary data.</text>
</comment>
<accession>A0A328U2Y3</accession>
<dbReference type="Proteomes" id="UP000249260">
    <property type="component" value="Unassembled WGS sequence"/>
</dbReference>
<name>A0A328U2Y3_9BACL</name>
<dbReference type="EMBL" id="QLUW01000002">
    <property type="protein sequence ID" value="RAP76143.1"/>
    <property type="molecule type" value="Genomic_DNA"/>
</dbReference>
<dbReference type="RefSeq" id="WP_112882367.1">
    <property type="nucleotide sequence ID" value="NZ_QLUW01000002.1"/>
</dbReference>
<gene>
    <name evidence="1" type="ORF">DL346_12055</name>
</gene>
<reference evidence="1 2" key="1">
    <citation type="submission" date="2018-06" db="EMBL/GenBank/DDBJ databases">
        <title>Paenibacillus montanisoli sp. nov., isolated from mountain area soil.</title>
        <authorList>
            <person name="Wu M."/>
        </authorList>
    </citation>
    <scope>NUCLEOTIDE SEQUENCE [LARGE SCALE GENOMIC DNA]</scope>
    <source>
        <strain evidence="1 2">RA17</strain>
    </source>
</reference>
<dbReference type="OrthoDB" id="2085873at2"/>
<evidence type="ECO:0000313" key="1">
    <source>
        <dbReference type="EMBL" id="RAP76143.1"/>
    </source>
</evidence>
<proteinExistence type="predicted"/>
<keyword evidence="2" id="KW-1185">Reference proteome</keyword>
<dbReference type="AlphaFoldDB" id="A0A328U2Y3"/>
<evidence type="ECO:0000313" key="2">
    <source>
        <dbReference type="Proteomes" id="UP000249260"/>
    </source>
</evidence>
<sequence>MSEFSESYHLVGKDRREGIALLTRAGLSGYVYPAINDWITLLPSGPIYTQNEELIANNHGMLLYYAYAEDHGWSFSLYEGDKLICRYDCSWDEEIVHDVSELHAERLLAFINSRPGRQQDVTDEQLMKALSITDFEELFEQVPAYQFAQWLGLTHYEWQSHDYIERDFEESLDYITDSGVVKV</sequence>
<organism evidence="1 2">
    <name type="scientific">Paenibacillus montanisoli</name>
    <dbReference type="NCBI Taxonomy" id="2081970"/>
    <lineage>
        <taxon>Bacteria</taxon>
        <taxon>Bacillati</taxon>
        <taxon>Bacillota</taxon>
        <taxon>Bacilli</taxon>
        <taxon>Bacillales</taxon>
        <taxon>Paenibacillaceae</taxon>
        <taxon>Paenibacillus</taxon>
    </lineage>
</organism>
<protein>
    <submittedName>
        <fullName evidence="1">Uncharacterized protein</fullName>
    </submittedName>
</protein>